<name>A0A4Y2JZ87_ARAVE</name>
<evidence type="ECO:0000313" key="2">
    <source>
        <dbReference type="Proteomes" id="UP000499080"/>
    </source>
</evidence>
<dbReference type="EMBL" id="BGPR01004050">
    <property type="protein sequence ID" value="GBM95354.1"/>
    <property type="molecule type" value="Genomic_DNA"/>
</dbReference>
<dbReference type="AlphaFoldDB" id="A0A4Y2JZ87"/>
<organism evidence="1 2">
    <name type="scientific">Araneus ventricosus</name>
    <name type="common">Orbweaver spider</name>
    <name type="synonym">Epeira ventricosa</name>
    <dbReference type="NCBI Taxonomy" id="182803"/>
    <lineage>
        <taxon>Eukaryota</taxon>
        <taxon>Metazoa</taxon>
        <taxon>Ecdysozoa</taxon>
        <taxon>Arthropoda</taxon>
        <taxon>Chelicerata</taxon>
        <taxon>Arachnida</taxon>
        <taxon>Araneae</taxon>
        <taxon>Araneomorphae</taxon>
        <taxon>Entelegynae</taxon>
        <taxon>Araneoidea</taxon>
        <taxon>Araneidae</taxon>
        <taxon>Araneus</taxon>
    </lineage>
</organism>
<proteinExistence type="predicted"/>
<gene>
    <name evidence="1" type="ORF">AVEN_56504_1</name>
</gene>
<reference evidence="1 2" key="1">
    <citation type="journal article" date="2019" name="Sci. Rep.">
        <title>Orb-weaving spider Araneus ventricosus genome elucidates the spidroin gene catalogue.</title>
        <authorList>
            <person name="Kono N."/>
            <person name="Nakamura H."/>
            <person name="Ohtoshi R."/>
            <person name="Moran D.A.P."/>
            <person name="Shinohara A."/>
            <person name="Yoshida Y."/>
            <person name="Fujiwara M."/>
            <person name="Mori M."/>
            <person name="Tomita M."/>
            <person name="Arakawa K."/>
        </authorList>
    </citation>
    <scope>NUCLEOTIDE SEQUENCE [LARGE SCALE GENOMIC DNA]</scope>
</reference>
<comment type="caution">
    <text evidence="1">The sequence shown here is derived from an EMBL/GenBank/DDBJ whole genome shotgun (WGS) entry which is preliminary data.</text>
</comment>
<keyword evidence="2" id="KW-1185">Reference proteome</keyword>
<dbReference type="Proteomes" id="UP000499080">
    <property type="component" value="Unassembled WGS sequence"/>
</dbReference>
<sequence length="137" mass="15517">MLLLQLLFAIEARECKTHHYLAAKDVSRMKQHLPISPQRVTKSENEKSNPRIAVLSNTTVNLEFTVPAYFVPLGIAKSLPPRTAMRNVCFGCVWMFLTSDKRACSQIDPFIGVLLSRLYCATLRLDCFVQLFDAIGR</sequence>
<evidence type="ECO:0000313" key="1">
    <source>
        <dbReference type="EMBL" id="GBM95354.1"/>
    </source>
</evidence>
<accession>A0A4Y2JZ87</accession>
<protein>
    <submittedName>
        <fullName evidence="1">Uncharacterized protein</fullName>
    </submittedName>
</protein>